<evidence type="ECO:0008006" key="3">
    <source>
        <dbReference type="Google" id="ProtNLM"/>
    </source>
</evidence>
<sequence>MTHLHGILFEQVKEFVKQEVPPPRKGNLLRQTELLSDLRIAEEDADDLLMKYFSTFGIAEGDFDFSRYFPSEGLWLLPRFRKAKNPIPISLGMLELAARIHLWDTKVLEEAYMNNNYDYSPERLLKND</sequence>
<dbReference type="Pfam" id="PF07377">
    <property type="entry name" value="DUF1493"/>
    <property type="match status" value="1"/>
</dbReference>
<dbReference type="InterPro" id="IPR010862">
    <property type="entry name" value="DUF1493"/>
</dbReference>
<dbReference type="EMBL" id="QJPH01000491">
    <property type="protein sequence ID" value="PZN72349.1"/>
    <property type="molecule type" value="Genomic_DNA"/>
</dbReference>
<comment type="caution">
    <text evidence="1">The sequence shown here is derived from an EMBL/GenBank/DDBJ whole genome shotgun (WGS) entry which is preliminary data.</text>
</comment>
<evidence type="ECO:0000313" key="1">
    <source>
        <dbReference type="EMBL" id="PZN72349.1"/>
    </source>
</evidence>
<evidence type="ECO:0000313" key="2">
    <source>
        <dbReference type="Proteomes" id="UP000249396"/>
    </source>
</evidence>
<gene>
    <name evidence="1" type="ORF">DM484_24650</name>
</gene>
<proteinExistence type="predicted"/>
<organism evidence="1 2">
    <name type="scientific">Candidatus Methylumidiphilus alinenensis</name>
    <dbReference type="NCBI Taxonomy" id="2202197"/>
    <lineage>
        <taxon>Bacteria</taxon>
        <taxon>Pseudomonadati</taxon>
        <taxon>Pseudomonadota</taxon>
        <taxon>Gammaproteobacteria</taxon>
        <taxon>Methylococcales</taxon>
        <taxon>Candidatus Methylumidiphilus</taxon>
    </lineage>
</organism>
<dbReference type="Proteomes" id="UP000249396">
    <property type="component" value="Unassembled WGS sequence"/>
</dbReference>
<name>A0A2W4QQ32_9GAMM</name>
<accession>A0A2W4QQ32</accession>
<dbReference type="AlphaFoldDB" id="A0A2W4QQ32"/>
<protein>
    <recommendedName>
        <fullName evidence="3">DUF1493 domain-containing protein</fullName>
    </recommendedName>
</protein>
<reference evidence="1 2" key="1">
    <citation type="journal article" date="2018" name="Aquat. Microb. Ecol.">
        <title>Gammaproteobacterial methanotrophs dominate.</title>
        <authorList>
            <person name="Rissanen A.J."/>
            <person name="Saarenheimo J."/>
            <person name="Tiirola M."/>
            <person name="Peura S."/>
            <person name="Aalto S.L."/>
            <person name="Karvinen A."/>
            <person name="Nykanen H."/>
        </authorList>
    </citation>
    <scope>NUCLEOTIDE SEQUENCE [LARGE SCALE GENOMIC DNA]</scope>
    <source>
        <strain evidence="1">AMbin10</strain>
    </source>
</reference>